<dbReference type="Proteomes" id="UP000322873">
    <property type="component" value="Unassembled WGS sequence"/>
</dbReference>
<organism evidence="1 2">
    <name type="scientific">Monilinia fructicola</name>
    <name type="common">Brown rot fungus</name>
    <name type="synonym">Ciboria fructicola</name>
    <dbReference type="NCBI Taxonomy" id="38448"/>
    <lineage>
        <taxon>Eukaryota</taxon>
        <taxon>Fungi</taxon>
        <taxon>Dikarya</taxon>
        <taxon>Ascomycota</taxon>
        <taxon>Pezizomycotina</taxon>
        <taxon>Leotiomycetes</taxon>
        <taxon>Helotiales</taxon>
        <taxon>Sclerotiniaceae</taxon>
        <taxon>Monilinia</taxon>
    </lineage>
</organism>
<reference evidence="1 2" key="1">
    <citation type="submission" date="2019-06" db="EMBL/GenBank/DDBJ databases">
        <title>Genome Sequence of the Brown Rot Fungal Pathogen Monilinia fructicola.</title>
        <authorList>
            <person name="De Miccolis Angelini R.M."/>
            <person name="Landi L."/>
            <person name="Abate D."/>
            <person name="Pollastro S."/>
            <person name="Romanazzi G."/>
            <person name="Faretra F."/>
        </authorList>
    </citation>
    <scope>NUCLEOTIDE SEQUENCE [LARGE SCALE GENOMIC DNA]</scope>
    <source>
        <strain evidence="1 2">Mfrc123</strain>
    </source>
</reference>
<name>A0A5M9KAY6_MONFR</name>
<gene>
    <name evidence="1" type="ORF">EYC84_007241</name>
</gene>
<dbReference type="EMBL" id="VICG01000001">
    <property type="protein sequence ID" value="KAA8577262.1"/>
    <property type="molecule type" value="Genomic_DNA"/>
</dbReference>
<keyword evidence="2" id="KW-1185">Reference proteome</keyword>
<evidence type="ECO:0000313" key="2">
    <source>
        <dbReference type="Proteomes" id="UP000322873"/>
    </source>
</evidence>
<evidence type="ECO:0000313" key="1">
    <source>
        <dbReference type="EMBL" id="KAA8577262.1"/>
    </source>
</evidence>
<accession>A0A5M9KAY6</accession>
<proteinExistence type="predicted"/>
<dbReference type="AlphaFoldDB" id="A0A5M9KAY6"/>
<protein>
    <submittedName>
        <fullName evidence="1">Uncharacterized protein</fullName>
    </submittedName>
</protein>
<comment type="caution">
    <text evidence="1">The sequence shown here is derived from an EMBL/GenBank/DDBJ whole genome shotgun (WGS) entry which is preliminary data.</text>
</comment>
<sequence>MDGRLMGNYFWASSRRGEVQYRTVQYRRPHRTYWVSSFDQLRRDPIDDSTRVPYHTIHLTVVTKIIQYGISATLPYNAQTLDSRRATASLHTLISRVVRSTAQHSTAQRITHSTHTTPHLHSTAALASGRKLRMALRGAYDGIYESCMGIAREEACWSR</sequence>